<dbReference type="InterPro" id="IPR000595">
    <property type="entry name" value="cNMP-bd_dom"/>
</dbReference>
<dbReference type="CDD" id="cd00038">
    <property type="entry name" value="CAP_ED"/>
    <property type="match status" value="1"/>
</dbReference>
<dbReference type="Pfam" id="PF00027">
    <property type="entry name" value="cNMP_binding"/>
    <property type="match status" value="1"/>
</dbReference>
<dbReference type="GO" id="GO:0003677">
    <property type="term" value="F:DNA binding"/>
    <property type="evidence" value="ECO:0007669"/>
    <property type="project" value="UniProtKB-KW"/>
</dbReference>
<dbReference type="STRING" id="754035.Mesau_02875"/>
<dbReference type="InterPro" id="IPR012318">
    <property type="entry name" value="HTH_CRP"/>
</dbReference>
<organism evidence="5 6">
    <name type="scientific">Mesorhizobium australicum (strain HAMBI 3006 / LMG 24608 / WSM2073)</name>
    <dbReference type="NCBI Taxonomy" id="754035"/>
    <lineage>
        <taxon>Bacteria</taxon>
        <taxon>Pseudomonadati</taxon>
        <taxon>Pseudomonadota</taxon>
        <taxon>Alphaproteobacteria</taxon>
        <taxon>Hyphomicrobiales</taxon>
        <taxon>Phyllobacteriaceae</taxon>
        <taxon>Mesorhizobium</taxon>
    </lineage>
</organism>
<dbReference type="Pfam" id="PF13545">
    <property type="entry name" value="HTH_Crp_2"/>
    <property type="match status" value="1"/>
</dbReference>
<gene>
    <name evidence="5" type="ordered locus">Mesau_02875</name>
</gene>
<dbReference type="SUPFAM" id="SSF51206">
    <property type="entry name" value="cAMP-binding domain-like"/>
    <property type="match status" value="1"/>
</dbReference>
<dbReference type="GO" id="GO:0006355">
    <property type="term" value="P:regulation of DNA-templated transcription"/>
    <property type="evidence" value="ECO:0007669"/>
    <property type="project" value="InterPro"/>
</dbReference>
<evidence type="ECO:0000256" key="2">
    <source>
        <dbReference type="ARBA" id="ARBA00023125"/>
    </source>
</evidence>
<dbReference type="KEGG" id="mam:Mesau_02875"/>
<dbReference type="InterPro" id="IPR018490">
    <property type="entry name" value="cNMP-bd_dom_sf"/>
</dbReference>
<evidence type="ECO:0000259" key="4">
    <source>
        <dbReference type="PROSITE" id="PS51063"/>
    </source>
</evidence>
<keyword evidence="2" id="KW-0238">DNA-binding</keyword>
<dbReference type="Gene3D" id="1.10.10.10">
    <property type="entry name" value="Winged helix-like DNA-binding domain superfamily/Winged helix DNA-binding domain"/>
    <property type="match status" value="1"/>
</dbReference>
<keyword evidence="6" id="KW-1185">Reference proteome</keyword>
<name>L0KJQ8_MESAW</name>
<feature type="domain" description="HTH crp-type" evidence="4">
    <location>
        <begin position="150"/>
        <end position="225"/>
    </location>
</feature>
<evidence type="ECO:0000256" key="3">
    <source>
        <dbReference type="ARBA" id="ARBA00023163"/>
    </source>
</evidence>
<evidence type="ECO:0000313" key="6">
    <source>
        <dbReference type="Proteomes" id="UP000010998"/>
    </source>
</evidence>
<dbReference type="eggNOG" id="COG0664">
    <property type="taxonomic scope" value="Bacteria"/>
</dbReference>
<dbReference type="InterPro" id="IPR036390">
    <property type="entry name" value="WH_DNA-bd_sf"/>
</dbReference>
<evidence type="ECO:0000256" key="1">
    <source>
        <dbReference type="ARBA" id="ARBA00023015"/>
    </source>
</evidence>
<keyword evidence="1" id="KW-0805">Transcription regulation</keyword>
<dbReference type="Proteomes" id="UP000010998">
    <property type="component" value="Chromosome"/>
</dbReference>
<protein>
    <submittedName>
        <fullName evidence="5">cAMP-binding protein</fullName>
    </submittedName>
</protein>
<sequence length="245" mass="27305">MTQATSPSILTRKLQIICDLTDSDIGVLEGIQFQKRDFQANQDIVREGDRPTHSFVILEGLVGSTKLTGEGKRQITSVFVPGDIPDLHGMHLSVLDCTFTPLTRVRVGFMRHDALRAICDQHPSIATVFWRSTLIDAAIYREWVTNVGRRDAYARMAHILCELIVRLRSMGLIKDHVAELPIRQAELADALGLSAVHVNRTLQDLRGDGLVVTEGSRFHAVDWPGLVRAGDFETGYLHQRNATSL</sequence>
<dbReference type="EMBL" id="CP003358">
    <property type="protein sequence ID" value="AGB45261.1"/>
    <property type="molecule type" value="Genomic_DNA"/>
</dbReference>
<reference evidence="6" key="1">
    <citation type="submission" date="2012-02" db="EMBL/GenBank/DDBJ databases">
        <title>Complete sequence of Mesorhizobium australicum WSM2073.</title>
        <authorList>
            <person name="Lucas S."/>
            <person name="Han J."/>
            <person name="Lapidus A."/>
            <person name="Cheng J.-F."/>
            <person name="Goodwin L."/>
            <person name="Pitluck S."/>
            <person name="Peters L."/>
            <person name="Gu W."/>
            <person name="Detter J.C."/>
            <person name="Han C."/>
            <person name="Tapia R."/>
            <person name="Land M."/>
            <person name="Hauser L."/>
            <person name="Kyrpides N."/>
            <person name="Ivanova N."/>
            <person name="Pagani I."/>
            <person name="Reeve W.G."/>
            <person name="Howieson J.G."/>
            <person name="Tiwari R.P."/>
            <person name="O'Hara G.W."/>
            <person name="Atkins C.A."/>
            <person name="Ronson C.W."/>
            <person name="Nandasena K.G."/>
            <person name="Woyke T."/>
        </authorList>
    </citation>
    <scope>NUCLEOTIDE SEQUENCE [LARGE SCALE GENOMIC DNA]</scope>
    <source>
        <strain evidence="6">LMG 24608 / HAMBI 3006 / WSM2073</strain>
    </source>
</reference>
<dbReference type="HOGENOM" id="CLU_075053_0_0_5"/>
<dbReference type="InterPro" id="IPR036388">
    <property type="entry name" value="WH-like_DNA-bd_sf"/>
</dbReference>
<evidence type="ECO:0000313" key="5">
    <source>
        <dbReference type="EMBL" id="AGB45261.1"/>
    </source>
</evidence>
<dbReference type="InterPro" id="IPR014710">
    <property type="entry name" value="RmlC-like_jellyroll"/>
</dbReference>
<dbReference type="OrthoDB" id="7584044at2"/>
<dbReference type="SUPFAM" id="SSF46785">
    <property type="entry name" value="Winged helix' DNA-binding domain"/>
    <property type="match status" value="1"/>
</dbReference>
<proteinExistence type="predicted"/>
<dbReference type="Gene3D" id="2.60.120.10">
    <property type="entry name" value="Jelly Rolls"/>
    <property type="match status" value="1"/>
</dbReference>
<dbReference type="PROSITE" id="PS51063">
    <property type="entry name" value="HTH_CRP_2"/>
    <property type="match status" value="1"/>
</dbReference>
<keyword evidence="3" id="KW-0804">Transcription</keyword>
<dbReference type="AlphaFoldDB" id="L0KJQ8"/>
<accession>L0KJQ8</accession>